<organism evidence="1 2">
    <name type="scientific">Undibacterium hunanense</name>
    <dbReference type="NCBI Taxonomy" id="2762292"/>
    <lineage>
        <taxon>Bacteria</taxon>
        <taxon>Pseudomonadati</taxon>
        <taxon>Pseudomonadota</taxon>
        <taxon>Betaproteobacteria</taxon>
        <taxon>Burkholderiales</taxon>
        <taxon>Oxalobacteraceae</taxon>
        <taxon>Undibacterium</taxon>
    </lineage>
</organism>
<keyword evidence="2" id="KW-1185">Reference proteome</keyword>
<evidence type="ECO:0000313" key="1">
    <source>
        <dbReference type="EMBL" id="MBC3917452.1"/>
    </source>
</evidence>
<proteinExistence type="predicted"/>
<dbReference type="EMBL" id="JACOGF010000003">
    <property type="protein sequence ID" value="MBC3917452.1"/>
    <property type="molecule type" value="Genomic_DNA"/>
</dbReference>
<name>A0ABR6ZNI8_9BURK</name>
<accession>A0ABR6ZNI8</accession>
<comment type="caution">
    <text evidence="1">The sequence shown here is derived from an EMBL/GenBank/DDBJ whole genome shotgun (WGS) entry which is preliminary data.</text>
</comment>
<reference evidence="1 2" key="1">
    <citation type="submission" date="2020-08" db="EMBL/GenBank/DDBJ databases">
        <title>Novel species isolated from subtropical streams in China.</title>
        <authorList>
            <person name="Lu H."/>
        </authorList>
    </citation>
    <scope>NUCLEOTIDE SEQUENCE [LARGE SCALE GENOMIC DNA]</scope>
    <source>
        <strain evidence="1 2">CY18W</strain>
    </source>
</reference>
<sequence length="314" mass="35298">MAARRGEKIDHSTDFHTDRLMLHTLGVGLEQVTQFILNEVPDFAAFETWIIHTAGMPSADSIARINALTHQTALPTSVLAWQTELAAMPDVLSKDDLRHWDEQGFVILHEAVPAQDSAAAAQVIWDTLNAREDDVESWYHGEHANIMVQLFQSPAFDANRRSARIHKAFAQLWQTTDLWVTTDRCGFNVPERPGHSFRGPDLHWDMSLHQPVPFGTQGILYLTDTPPEQGALTLVPGFQHRLNAWMDSLPADADPREQDLHALGSRPIGGKAGDMVIWNQLLPHGSRPNRGTKPRIVQYINMLPSTLPVQEIWR</sequence>
<keyword evidence="1" id="KW-0223">Dioxygenase</keyword>
<dbReference type="PANTHER" id="PTHR31630:SF6">
    <property type="entry name" value="PHYTANOYL-COA DIOXYGENASE-RELATED"/>
    <property type="match status" value="1"/>
</dbReference>
<keyword evidence="1" id="KW-0560">Oxidoreductase</keyword>
<dbReference type="Pfam" id="PF05721">
    <property type="entry name" value="PhyH"/>
    <property type="match status" value="1"/>
</dbReference>
<dbReference type="GO" id="GO:0051213">
    <property type="term" value="F:dioxygenase activity"/>
    <property type="evidence" value="ECO:0007669"/>
    <property type="project" value="UniProtKB-KW"/>
</dbReference>
<gene>
    <name evidence="1" type="ORF">H8L32_08205</name>
</gene>
<dbReference type="SUPFAM" id="SSF51197">
    <property type="entry name" value="Clavaminate synthase-like"/>
    <property type="match status" value="1"/>
</dbReference>
<dbReference type="InterPro" id="IPR008775">
    <property type="entry name" value="Phytyl_CoA_dOase-like"/>
</dbReference>
<protein>
    <submittedName>
        <fullName evidence="1">Phytanoyl-CoA dioxygenase family protein</fullName>
    </submittedName>
</protein>
<dbReference type="Proteomes" id="UP000650424">
    <property type="component" value="Unassembled WGS sequence"/>
</dbReference>
<evidence type="ECO:0000313" key="2">
    <source>
        <dbReference type="Proteomes" id="UP000650424"/>
    </source>
</evidence>
<dbReference type="Gene3D" id="2.60.120.620">
    <property type="entry name" value="q2cbj1_9rhob like domain"/>
    <property type="match status" value="1"/>
</dbReference>
<dbReference type="PANTHER" id="PTHR31630">
    <property type="entry name" value="PHYTANOYL-COA DIOXYGENASE-RELATED-RELATED"/>
    <property type="match status" value="1"/>
</dbReference>